<dbReference type="eggNOG" id="COG1574">
    <property type="taxonomic scope" value="Bacteria"/>
</dbReference>
<dbReference type="GO" id="GO:0016810">
    <property type="term" value="F:hydrolase activity, acting on carbon-nitrogen (but not peptide) bonds"/>
    <property type="evidence" value="ECO:0007669"/>
    <property type="project" value="InterPro"/>
</dbReference>
<dbReference type="PANTHER" id="PTHR22642">
    <property type="entry name" value="IMIDAZOLONEPROPIONASE"/>
    <property type="match status" value="1"/>
</dbReference>
<dbReference type="RefSeq" id="WP_011077134.1">
    <property type="nucleotide sequence ID" value="NC_004432.1"/>
</dbReference>
<dbReference type="KEGG" id="mpe:MYPE3060"/>
<dbReference type="STRING" id="272633.gene:10731409"/>
<sequence>MENITLFYNGKIYLGSKKFGYGFEIKNNCFNKIFISEQQIDFNKYKNKIDLNNQLVIPGLIDTHIHMLLAAKNKNNIDLSKSKNIDEIKEVINKKIFSENPKFIFCENLKYGLLLNKFELDKINDNIPIFIFKSDLHTAFVNTCGLKFLNIYEKNIESKVGGLIELGLDLLPNGILRESACQIIRNKLSAFNDFDLDLKNLKEISDELIKYGITNVLICDIFEGSDDYIYKLYDNLTNQEKTLRINHQIVFYDLEKLKVFLENHKNDEPNEFNKISDIKIFNDGSIGSKTAHISSCYLNDTNNCGIQNYSKNDLMNVFEIADAYKKQVAIHSIGDQSSKTCIEALKDKSNKNANRHKIVHFQLFDKCLMKEVINHKILLSVQPCFLESDLNILSDYLDSSFSLDSYKFNEINKLNDNLVSFSTDAPVCSFNPWLNIYYAITGNQINKSKREEWSFDIYEAIKCYTENGAYSMFEENTRGKIKKDYLADFIILNQDIFGLKNEKEILNTKVLHSYINGKKIF</sequence>
<dbReference type="EMBL" id="BA000026">
    <property type="protein sequence ID" value="BAC44098.1"/>
    <property type="molecule type" value="Genomic_DNA"/>
</dbReference>
<gene>
    <name evidence="2" type="ordered locus">MYPE3060</name>
</gene>
<name>Q8EW98_MALP2</name>
<dbReference type="HOGENOM" id="CLU_009942_3_1_14"/>
<accession>Q8EW98</accession>
<evidence type="ECO:0000259" key="1">
    <source>
        <dbReference type="Pfam" id="PF07969"/>
    </source>
</evidence>
<dbReference type="FunCoup" id="Q8EW98">
    <property type="interactions" value="120"/>
</dbReference>
<dbReference type="SUPFAM" id="SSF51556">
    <property type="entry name" value="Metallo-dependent hydrolases"/>
    <property type="match status" value="1"/>
</dbReference>
<dbReference type="InterPro" id="IPR032466">
    <property type="entry name" value="Metal_Hydrolase"/>
</dbReference>
<dbReference type="InParanoid" id="Q8EW98"/>
<dbReference type="InterPro" id="IPR033932">
    <property type="entry name" value="YtcJ-like"/>
</dbReference>
<organism evidence="2 3">
    <name type="scientific">Malacoplasma penetrans (strain HF-2)</name>
    <name type="common">Mycoplasma penetrans</name>
    <dbReference type="NCBI Taxonomy" id="272633"/>
    <lineage>
        <taxon>Bacteria</taxon>
        <taxon>Bacillati</taxon>
        <taxon>Mycoplasmatota</taxon>
        <taxon>Mycoplasmoidales</taxon>
        <taxon>Mycoplasmoidaceae</taxon>
        <taxon>Malacoplasma</taxon>
    </lineage>
</organism>
<protein>
    <recommendedName>
        <fullName evidence="1">Amidohydrolase 3 domain-containing protein</fullName>
    </recommendedName>
</protein>
<feature type="domain" description="Amidohydrolase 3" evidence="1">
    <location>
        <begin position="49"/>
        <end position="519"/>
    </location>
</feature>
<dbReference type="CDD" id="cd01300">
    <property type="entry name" value="YtcJ_like"/>
    <property type="match status" value="1"/>
</dbReference>
<dbReference type="InterPro" id="IPR013108">
    <property type="entry name" value="Amidohydro_3"/>
</dbReference>
<evidence type="ECO:0000313" key="2">
    <source>
        <dbReference type="EMBL" id="BAC44098.1"/>
    </source>
</evidence>
<proteinExistence type="predicted"/>
<dbReference type="Proteomes" id="UP000002522">
    <property type="component" value="Chromosome"/>
</dbReference>
<dbReference type="Gene3D" id="3.20.20.140">
    <property type="entry name" value="Metal-dependent hydrolases"/>
    <property type="match status" value="1"/>
</dbReference>
<dbReference type="InterPro" id="IPR011059">
    <property type="entry name" value="Metal-dep_hydrolase_composite"/>
</dbReference>
<dbReference type="Gene3D" id="2.30.40.10">
    <property type="entry name" value="Urease, subunit C, domain 1"/>
    <property type="match status" value="1"/>
</dbReference>
<keyword evidence="3" id="KW-1185">Reference proteome</keyword>
<dbReference type="AlphaFoldDB" id="Q8EW98"/>
<dbReference type="Pfam" id="PF07969">
    <property type="entry name" value="Amidohydro_3"/>
    <property type="match status" value="1"/>
</dbReference>
<dbReference type="Gene3D" id="3.10.310.70">
    <property type="match status" value="1"/>
</dbReference>
<dbReference type="SUPFAM" id="SSF51338">
    <property type="entry name" value="Composite domain of metallo-dependent hydrolases"/>
    <property type="match status" value="1"/>
</dbReference>
<dbReference type="PANTHER" id="PTHR22642:SF2">
    <property type="entry name" value="PROTEIN LONG AFTER FAR-RED 3"/>
    <property type="match status" value="1"/>
</dbReference>
<evidence type="ECO:0000313" key="3">
    <source>
        <dbReference type="Proteomes" id="UP000002522"/>
    </source>
</evidence>
<reference evidence="2 3" key="1">
    <citation type="journal article" date="2002" name="Nucleic Acids Res.">
        <title>The complete genomic sequence of Mycoplasma penetrans, an intracellular bacterial pathogen in humans.</title>
        <authorList>
            <person name="Sasaki Y."/>
            <person name="Ishikawa J."/>
            <person name="Yamashita A."/>
            <person name="Oshima K."/>
            <person name="Kenri T."/>
            <person name="Furuya K."/>
            <person name="Yoshino C."/>
            <person name="Horino A."/>
            <person name="Shiba T."/>
            <person name="Sasaki T."/>
            <person name="Hattori M."/>
        </authorList>
    </citation>
    <scope>NUCLEOTIDE SEQUENCE [LARGE SCALE GENOMIC DNA]</scope>
    <source>
        <strain evidence="2 3">HF-2</strain>
    </source>
</reference>